<dbReference type="RefSeq" id="XP_005828398.1">
    <property type="nucleotide sequence ID" value="XM_005828341.1"/>
</dbReference>
<dbReference type="PANTHER" id="PTHR12195">
    <property type="entry name" value="CYTOPLASMIC FMR1-INTERACTING PROTEIN-RELATED"/>
    <property type="match status" value="1"/>
</dbReference>
<dbReference type="Pfam" id="PF07159">
    <property type="entry name" value="CYRIA-B_Rac1-bd"/>
    <property type="match status" value="1"/>
</dbReference>
<dbReference type="PRINTS" id="PR01698">
    <property type="entry name" value="CYTOFMRPINTP"/>
</dbReference>
<evidence type="ECO:0000313" key="5">
    <source>
        <dbReference type="Proteomes" id="UP000011087"/>
    </source>
</evidence>
<proteinExistence type="predicted"/>
<dbReference type="STRING" id="905079.L1IYS3"/>
<dbReference type="GO" id="GO:0030833">
    <property type="term" value="P:regulation of actin filament polymerization"/>
    <property type="evidence" value="ECO:0007669"/>
    <property type="project" value="InterPro"/>
</dbReference>
<feature type="domain" description="CYRIA/CYRIB Rac1 binding" evidence="2">
    <location>
        <begin position="128"/>
        <end position="280"/>
    </location>
</feature>
<dbReference type="GeneID" id="17297961"/>
<dbReference type="eggNOG" id="KOG3534">
    <property type="taxonomic scope" value="Eukaryota"/>
</dbReference>
<protein>
    <recommendedName>
        <fullName evidence="2">CYRIA/CYRIB Rac1 binding domain-containing protein</fullName>
    </recommendedName>
</protein>
<dbReference type="OrthoDB" id="10265867at2759"/>
<dbReference type="OMA" id="DQPNRVE"/>
<sequence length="1353" mass="152719">MSLSSGTFALQTLELKLEEYKRDHPDGAANSGLLTRELAVCQPQVQGASNALFFPCGASQDFVFDRHLSRRDGILDDAENLSQVVEDFDAVMLIERWVGKADGWIHWLYTYRSIAKTFSQSNPDYASHINMLKSTVHKLKELHTFVLSCLQDAVVKQFQALLEQKNKDQAWNEERLWAIIKILDKLFVIDVLKDMKPSLNNDYSSWRRGLQALTTDNRQLLNNDLFCDQDLSHYLANKSNLVKMLTGSIFRIRLAKLFSMNVTVQLLRLCLQVARKQFEEVGWFGLNSRHVAHRVISLCLVMLGEDAAEVASVMDGSKGYKEVKAGSLVKDAVDFITSYPVCPVFGDMTSECMNVVRLAPGVEALGIKLTDVQDLSKGKSEKLSERYSITGKLDMARRNIYASCCQLEEMKASFFQSNTSRKFSPSEDQEIYTKVVGWLQMVEEWKEWILEQSAIKYSCPQKDENAGSEIYPTEEDKFQQYKRVVTNNYSATDKSSLLELISMIKSFVSSLEELLPFLVPAMARTCHWRTQEVVVGAVGQMVRDLQERGKKEMAELLLVIQQYAADWHASGGQDGRAVIMPLTARKDSVMSQRSSGPGYPLLLLLRSICGVVLRRAEQRKGGMFSKAELSKEQQKTLSMWMTESRSFLTMQNLPECLASLSDLSSLYLRELFLDMTKQVQFPASINLPWMLCSFLLGTEKFTKNPISHVFMPLHIYDDAARFSLNVLRSKHLFLEIEAEAQTCLDKLLSSLARKIYAHYRLLAASHLFPDLVPPHKVEDNPFMRVNLKVKHVKLLGRSVDLSSQLSWRVEDLQRTSLWYAQSRFEATGLSGILELEALVRTSRFAHAYLSEDGLQLTPFEEVWQDVCEGLRTGLAGNRIARYCVGQIRAHLLPCMYFEERSRTFVESELEMDYEDTEGHTDSRKQMRLLKKHLENTHPDLKRDKYALLFGSRLATSRILAALKGRGTFGRQHATAMLQVMGEENVSLLLEASTNQLQGLVREGIIPYLSKIAAVGLDADMKLPSARDYTVEGVMGYFEDAKLKDVASYPPLRTGVIQQFRELGNMLCFADLLDEALAALLLSSGRQVRNFVQSKTEAVIEDSARRLQTSGVLGEEAQLQSKRLTGIAGHTRSVSELSELSSKHVSLLHNVLAKLDQFIANAKLTWMGGKDYDGVPGAVLPLPPWHLLSSSSKDVEFHWVWSSLTFLLLVKSCRSPGEWQFGDGLQWAGCAIMHLLRQEHRYLTFSIPSHILKEAQQDRNLPELGSEVVKLFLQRAETFLGIDKQIFDRLRAVCPPPPKPAVKFFPPSQDFVYSRPKVSIDPVDAEAPQLAPTRAASHVDVVKSSVQPTETSSP</sequence>
<keyword evidence="5" id="KW-1185">Reference proteome</keyword>
<evidence type="ECO:0000313" key="3">
    <source>
        <dbReference type="EMBL" id="EKX41418.1"/>
    </source>
</evidence>
<dbReference type="EnsemblProtists" id="EKX41418">
    <property type="protein sequence ID" value="EKX41418"/>
    <property type="gene ID" value="GUITHDRAFT_112634"/>
</dbReference>
<reference evidence="4" key="3">
    <citation type="submission" date="2015-06" db="UniProtKB">
        <authorList>
            <consortium name="EnsemblProtists"/>
        </authorList>
    </citation>
    <scope>IDENTIFICATION</scope>
</reference>
<dbReference type="Proteomes" id="UP000011087">
    <property type="component" value="Unassembled WGS sequence"/>
</dbReference>
<dbReference type="PIRSF" id="PIRSF008153">
    <property type="entry name" value="FMR1_interacting"/>
    <property type="match status" value="1"/>
</dbReference>
<evidence type="ECO:0000313" key="4">
    <source>
        <dbReference type="EnsemblProtists" id="EKX41418"/>
    </source>
</evidence>
<dbReference type="GO" id="GO:0005737">
    <property type="term" value="C:cytoplasm"/>
    <property type="evidence" value="ECO:0007669"/>
    <property type="project" value="UniProtKB-ARBA"/>
</dbReference>
<reference evidence="5" key="2">
    <citation type="submission" date="2012-11" db="EMBL/GenBank/DDBJ databases">
        <authorList>
            <person name="Kuo A."/>
            <person name="Curtis B.A."/>
            <person name="Tanifuji G."/>
            <person name="Burki F."/>
            <person name="Gruber A."/>
            <person name="Irimia M."/>
            <person name="Maruyama S."/>
            <person name="Arias M.C."/>
            <person name="Ball S.G."/>
            <person name="Gile G.H."/>
            <person name="Hirakawa Y."/>
            <person name="Hopkins J.F."/>
            <person name="Rensing S.A."/>
            <person name="Schmutz J."/>
            <person name="Symeonidi A."/>
            <person name="Elias M."/>
            <person name="Eveleigh R.J."/>
            <person name="Herman E.K."/>
            <person name="Klute M.J."/>
            <person name="Nakayama T."/>
            <person name="Obornik M."/>
            <person name="Reyes-Prieto A."/>
            <person name="Armbrust E.V."/>
            <person name="Aves S.J."/>
            <person name="Beiko R.G."/>
            <person name="Coutinho P."/>
            <person name="Dacks J.B."/>
            <person name="Durnford D.G."/>
            <person name="Fast N.M."/>
            <person name="Green B.R."/>
            <person name="Grisdale C."/>
            <person name="Hempe F."/>
            <person name="Henrissat B."/>
            <person name="Hoppner M.P."/>
            <person name="Ishida K.-I."/>
            <person name="Kim E."/>
            <person name="Koreny L."/>
            <person name="Kroth P.G."/>
            <person name="Liu Y."/>
            <person name="Malik S.-B."/>
            <person name="Maier U.G."/>
            <person name="McRose D."/>
            <person name="Mock T."/>
            <person name="Neilson J.A."/>
            <person name="Onodera N.T."/>
            <person name="Poole A.M."/>
            <person name="Pritham E.J."/>
            <person name="Richards T.A."/>
            <person name="Rocap G."/>
            <person name="Roy S.W."/>
            <person name="Sarai C."/>
            <person name="Schaack S."/>
            <person name="Shirato S."/>
            <person name="Slamovits C.H."/>
            <person name="Spencer D.F."/>
            <person name="Suzuki S."/>
            <person name="Worden A.Z."/>
            <person name="Zauner S."/>
            <person name="Barry K."/>
            <person name="Bell C."/>
            <person name="Bharti A.K."/>
            <person name="Crow J.A."/>
            <person name="Grimwood J."/>
            <person name="Kramer R."/>
            <person name="Lindquist E."/>
            <person name="Lucas S."/>
            <person name="Salamov A."/>
            <person name="McFadden G.I."/>
            <person name="Lane C.E."/>
            <person name="Keeling P.J."/>
            <person name="Gray M.W."/>
            <person name="Grigoriev I.V."/>
            <person name="Archibald J.M."/>
        </authorList>
    </citation>
    <scope>NUCLEOTIDE SEQUENCE</scope>
    <source>
        <strain evidence="5">CCMP2712</strain>
    </source>
</reference>
<feature type="compositionally biased region" description="Polar residues" evidence="1">
    <location>
        <begin position="1343"/>
        <end position="1353"/>
    </location>
</feature>
<dbReference type="KEGG" id="gtt:GUITHDRAFT_112634"/>
<organism evidence="3">
    <name type="scientific">Guillardia theta (strain CCMP2712)</name>
    <name type="common">Cryptophyte</name>
    <dbReference type="NCBI Taxonomy" id="905079"/>
    <lineage>
        <taxon>Eukaryota</taxon>
        <taxon>Cryptophyceae</taxon>
        <taxon>Pyrenomonadales</taxon>
        <taxon>Geminigeraceae</taxon>
        <taxon>Guillardia</taxon>
    </lineage>
</organism>
<dbReference type="EMBL" id="JH993024">
    <property type="protein sequence ID" value="EKX41418.1"/>
    <property type="molecule type" value="Genomic_DNA"/>
</dbReference>
<dbReference type="HOGENOM" id="CLU_002688_2_1_1"/>
<gene>
    <name evidence="3" type="ORF">GUITHDRAFT_112634</name>
</gene>
<evidence type="ECO:0000259" key="2">
    <source>
        <dbReference type="Pfam" id="PF07159"/>
    </source>
</evidence>
<dbReference type="InterPro" id="IPR009828">
    <property type="entry name" value="CYRIA/CYRIB_Rac1-bd"/>
</dbReference>
<dbReference type="Pfam" id="PF05994">
    <property type="entry name" value="FragX_IP"/>
    <property type="match status" value="1"/>
</dbReference>
<evidence type="ECO:0000256" key="1">
    <source>
        <dbReference type="SAM" id="MobiDB-lite"/>
    </source>
</evidence>
<name>L1IYS3_GUITC</name>
<dbReference type="GO" id="GO:0031267">
    <property type="term" value="F:small GTPase binding"/>
    <property type="evidence" value="ECO:0007669"/>
    <property type="project" value="InterPro"/>
</dbReference>
<dbReference type="PaxDb" id="55529-EKX41418"/>
<feature type="region of interest" description="Disordered" evidence="1">
    <location>
        <begin position="1333"/>
        <end position="1353"/>
    </location>
</feature>
<accession>L1IYS3</accession>
<reference evidence="3 5" key="1">
    <citation type="journal article" date="2012" name="Nature">
        <title>Algal genomes reveal evolutionary mosaicism and the fate of nucleomorphs.</title>
        <authorList>
            <consortium name="DOE Joint Genome Institute"/>
            <person name="Curtis B.A."/>
            <person name="Tanifuji G."/>
            <person name="Burki F."/>
            <person name="Gruber A."/>
            <person name="Irimia M."/>
            <person name="Maruyama S."/>
            <person name="Arias M.C."/>
            <person name="Ball S.G."/>
            <person name="Gile G.H."/>
            <person name="Hirakawa Y."/>
            <person name="Hopkins J.F."/>
            <person name="Kuo A."/>
            <person name="Rensing S.A."/>
            <person name="Schmutz J."/>
            <person name="Symeonidi A."/>
            <person name="Elias M."/>
            <person name="Eveleigh R.J."/>
            <person name="Herman E.K."/>
            <person name="Klute M.J."/>
            <person name="Nakayama T."/>
            <person name="Obornik M."/>
            <person name="Reyes-Prieto A."/>
            <person name="Armbrust E.V."/>
            <person name="Aves S.J."/>
            <person name="Beiko R.G."/>
            <person name="Coutinho P."/>
            <person name="Dacks J.B."/>
            <person name="Durnford D.G."/>
            <person name="Fast N.M."/>
            <person name="Green B.R."/>
            <person name="Grisdale C.J."/>
            <person name="Hempel F."/>
            <person name="Henrissat B."/>
            <person name="Hoppner M.P."/>
            <person name="Ishida K."/>
            <person name="Kim E."/>
            <person name="Koreny L."/>
            <person name="Kroth P.G."/>
            <person name="Liu Y."/>
            <person name="Malik S.B."/>
            <person name="Maier U.G."/>
            <person name="McRose D."/>
            <person name="Mock T."/>
            <person name="Neilson J.A."/>
            <person name="Onodera N.T."/>
            <person name="Poole A.M."/>
            <person name="Pritham E.J."/>
            <person name="Richards T.A."/>
            <person name="Rocap G."/>
            <person name="Roy S.W."/>
            <person name="Sarai C."/>
            <person name="Schaack S."/>
            <person name="Shirato S."/>
            <person name="Slamovits C.H."/>
            <person name="Spencer D.F."/>
            <person name="Suzuki S."/>
            <person name="Worden A.Z."/>
            <person name="Zauner S."/>
            <person name="Barry K."/>
            <person name="Bell C."/>
            <person name="Bharti A.K."/>
            <person name="Crow J.A."/>
            <person name="Grimwood J."/>
            <person name="Kramer R."/>
            <person name="Lindquist E."/>
            <person name="Lucas S."/>
            <person name="Salamov A."/>
            <person name="McFadden G.I."/>
            <person name="Lane C.E."/>
            <person name="Keeling P.J."/>
            <person name="Gray M.W."/>
            <person name="Grigoriev I.V."/>
            <person name="Archibald J.M."/>
        </authorList>
    </citation>
    <scope>NUCLEOTIDE SEQUENCE</scope>
    <source>
        <strain evidence="3 5">CCMP2712</strain>
    </source>
</reference>
<dbReference type="InterPro" id="IPR008081">
    <property type="entry name" value="Cytoplasmic_FMR1-int"/>
</dbReference>